<name>A0A6C2CAB0_9LACO</name>
<reference evidence="1 2" key="1">
    <citation type="submission" date="2019-01" db="EMBL/GenBank/DDBJ databases">
        <title>Weissella sp. nov., a novel lactic acid bacterium isolated from animal feces.</title>
        <authorList>
            <person name="Wang L.-T."/>
        </authorList>
    </citation>
    <scope>NUCLEOTIDE SEQUENCE [LARGE SCALE GENOMIC DNA]</scope>
    <source>
        <strain evidence="1 2">8H-2</strain>
    </source>
</reference>
<dbReference type="EMBL" id="SDGZ01000004">
    <property type="protein sequence ID" value="TYC50917.1"/>
    <property type="molecule type" value="Genomic_DNA"/>
</dbReference>
<protein>
    <submittedName>
        <fullName evidence="1">Uncharacterized protein</fullName>
    </submittedName>
</protein>
<organism evidence="1 2">
    <name type="scientific">Weissella muntiaci</name>
    <dbReference type="NCBI Taxonomy" id="2508881"/>
    <lineage>
        <taxon>Bacteria</taxon>
        <taxon>Bacillati</taxon>
        <taxon>Bacillota</taxon>
        <taxon>Bacilli</taxon>
        <taxon>Lactobacillales</taxon>
        <taxon>Lactobacillaceae</taxon>
        <taxon>Weissella</taxon>
    </lineage>
</organism>
<sequence length="97" mass="11107">MTRKLIELGKLGIENGVHKFVISTERFGIIASGKVSTYIDDIRHTLALHWADNTSFTSIEYSLDENVEASFNDKTNEKIGFILENDNKKIIVYFMSY</sequence>
<comment type="caution">
    <text evidence="1">The sequence shown here is derived from an EMBL/GenBank/DDBJ whole genome shotgun (WGS) entry which is preliminary data.</text>
</comment>
<dbReference type="OrthoDB" id="2150666at2"/>
<evidence type="ECO:0000313" key="2">
    <source>
        <dbReference type="Proteomes" id="UP000371977"/>
    </source>
</evidence>
<dbReference type="Proteomes" id="UP000371977">
    <property type="component" value="Unassembled WGS sequence"/>
</dbReference>
<gene>
    <name evidence="1" type="ORF">ESZ50_01485</name>
</gene>
<accession>A0A6C2CAB0</accession>
<evidence type="ECO:0000313" key="1">
    <source>
        <dbReference type="EMBL" id="TYC50917.1"/>
    </source>
</evidence>
<dbReference type="AlphaFoldDB" id="A0A6C2CAB0"/>
<proteinExistence type="predicted"/>
<keyword evidence="2" id="KW-1185">Reference proteome</keyword>
<dbReference type="RefSeq" id="WP_148621828.1">
    <property type="nucleotide sequence ID" value="NZ_SDGZ01000004.1"/>
</dbReference>